<evidence type="ECO:0008006" key="4">
    <source>
        <dbReference type="Google" id="ProtNLM"/>
    </source>
</evidence>
<reference evidence="2 3" key="1">
    <citation type="submission" date="2016-12" db="EMBL/GenBank/DDBJ databases">
        <title>The whole genome sequencing and assembly of Lactobacillus alimentarius DSM 20249T strain.</title>
        <authorList>
            <person name="Lee Y.-J."/>
            <person name="Yi H."/>
            <person name="Bahn Y.-S."/>
            <person name="Kim J.F."/>
            <person name="Lee D.-W."/>
        </authorList>
    </citation>
    <scope>NUCLEOTIDE SEQUENCE [LARGE SCALE GENOMIC DNA]</scope>
    <source>
        <strain evidence="2 3">DSM 20249</strain>
    </source>
</reference>
<evidence type="ECO:0000313" key="2">
    <source>
        <dbReference type="EMBL" id="AUI71291.1"/>
    </source>
</evidence>
<name>A0A2K9HFF8_9LACO</name>
<keyword evidence="1" id="KW-0812">Transmembrane</keyword>
<keyword evidence="1" id="KW-0472">Membrane</keyword>
<evidence type="ECO:0000256" key="1">
    <source>
        <dbReference type="SAM" id="Phobius"/>
    </source>
</evidence>
<accession>A0A2K9HFF8</accession>
<gene>
    <name evidence="2" type="ORF">LA20249_03345</name>
</gene>
<evidence type="ECO:0000313" key="3">
    <source>
        <dbReference type="Proteomes" id="UP000234653"/>
    </source>
</evidence>
<protein>
    <recommendedName>
        <fullName evidence="4">Immunity protein</fullName>
    </recommendedName>
</protein>
<dbReference type="AlphaFoldDB" id="A0A2K9HFF8"/>
<dbReference type="RefSeq" id="WP_057739798.1">
    <property type="nucleotide sequence ID" value="NZ_AZDQ01000043.1"/>
</dbReference>
<proteinExistence type="predicted"/>
<dbReference type="Proteomes" id="UP000234653">
    <property type="component" value="Chromosome"/>
</dbReference>
<keyword evidence="1" id="KW-1133">Transmembrane helix</keyword>
<organism evidence="2 3">
    <name type="scientific">Companilactobacillus alimentarius DSM 20249</name>
    <dbReference type="NCBI Taxonomy" id="1423720"/>
    <lineage>
        <taxon>Bacteria</taxon>
        <taxon>Bacillati</taxon>
        <taxon>Bacillota</taxon>
        <taxon>Bacilli</taxon>
        <taxon>Lactobacillales</taxon>
        <taxon>Lactobacillaceae</taxon>
        <taxon>Companilactobacillus</taxon>
    </lineage>
</organism>
<keyword evidence="3" id="KW-1185">Reference proteome</keyword>
<feature type="transmembrane region" description="Helical" evidence="1">
    <location>
        <begin position="41"/>
        <end position="64"/>
    </location>
</feature>
<dbReference type="KEGG" id="lali:LA20249_03345"/>
<dbReference type="EMBL" id="CP018867">
    <property type="protein sequence ID" value="AUI71291.1"/>
    <property type="molecule type" value="Genomic_DNA"/>
</dbReference>
<sequence>MSKVDIVVAILFIIIGIWQIFISVKYFKYLKQNANKDTSRFVLLAVWSSFIIGLFLFVIGISAFF</sequence>
<feature type="transmembrane region" description="Helical" evidence="1">
    <location>
        <begin position="6"/>
        <end position="29"/>
    </location>
</feature>